<dbReference type="RefSeq" id="WP_061074033.1">
    <property type="nucleotide sequence ID" value="NZ_CP014060.2"/>
</dbReference>
<accession>A0A0X8P4H8</accession>
<organism evidence="2 3">
    <name type="scientific">Alcaligenes xylosoxydans xylosoxydans</name>
    <name type="common">Achromobacter xylosoxidans</name>
    <dbReference type="NCBI Taxonomy" id="85698"/>
    <lineage>
        <taxon>Bacteria</taxon>
        <taxon>Pseudomonadati</taxon>
        <taxon>Pseudomonadota</taxon>
        <taxon>Betaproteobacteria</taxon>
        <taxon>Burkholderiales</taxon>
        <taxon>Alcaligenaceae</taxon>
        <taxon>Achromobacter</taxon>
    </lineage>
</organism>
<gene>
    <name evidence="2" type="ORF">AL504_29275</name>
</gene>
<reference evidence="3" key="1">
    <citation type="submission" date="2015-12" db="EMBL/GenBank/DDBJ databases">
        <title>FDA dAtabase for Regulatory Grade micrObial Sequences (FDA-ARGOS): Supporting development and validation of Infectious Disease Dx tests.</title>
        <authorList>
            <person name="Case J."/>
            <person name="Tallon L."/>
            <person name="Sadzewicz L."/>
            <person name="Sengamalay N."/>
            <person name="Ott S."/>
            <person name="Godinez A."/>
            <person name="Nagaraj S."/>
            <person name="Nadendla S."/>
            <person name="Sichtig H."/>
        </authorList>
    </citation>
    <scope>NUCLEOTIDE SEQUENCE [LARGE SCALE GENOMIC DNA]</scope>
    <source>
        <strain evidence="3">FDAARGOS_147</strain>
    </source>
</reference>
<feature type="region of interest" description="Disordered" evidence="1">
    <location>
        <begin position="1"/>
        <end position="20"/>
    </location>
</feature>
<name>A0A0X8P4H8_ALCXX</name>
<dbReference type="Proteomes" id="UP000060602">
    <property type="component" value="Chromosome"/>
</dbReference>
<dbReference type="EMBL" id="CP014060">
    <property type="protein sequence ID" value="AMG39732.1"/>
    <property type="molecule type" value="Genomic_DNA"/>
</dbReference>
<evidence type="ECO:0000256" key="1">
    <source>
        <dbReference type="SAM" id="MobiDB-lite"/>
    </source>
</evidence>
<protein>
    <submittedName>
        <fullName evidence="2">Uncharacterized protein</fullName>
    </submittedName>
</protein>
<sequence>MTTLELQEQPQTAAPQEAQGTGIWQKTGTFLNEAAGVHARHLVRVLDRYTADPAAVASRLPPNRALNTCCFYPEHQPTQVIPMNVDADLAGKLRRELRLQAKVAGSFSDTSVGTYFPLSTMFENSALFIPSAKRFYDRNQDKVMEHFPQAATTVVNAFVVPKGKKPYGTHSASGIALQIPSLVKKGLGFPKHYKSFHTALTPTPLTRQPFVIFEDAEVEAPNLNFVYMKMLDMDLEPEERAAIDKALYLYTEGLLSEIDLPTVRDFLMAKYWEKKYADKPSSGWFCDSKVGQALFFDNYRAHADSTLPQATEDRVTIDFRCFSKVEYPAGMTSGLDFIVDPKERAYQTKRKRAGIEFLLTALGYHDIDEFLKMIFGSPYGHINPFELLTDLQFGVYNKTRHHLLDQNLDAHYERVERLYEQIERDGEYVLPERARQCLAAMAGS</sequence>
<evidence type="ECO:0000313" key="3">
    <source>
        <dbReference type="Proteomes" id="UP000060602"/>
    </source>
</evidence>
<evidence type="ECO:0000313" key="2">
    <source>
        <dbReference type="EMBL" id="AMG39732.1"/>
    </source>
</evidence>
<feature type="compositionally biased region" description="Low complexity" evidence="1">
    <location>
        <begin position="7"/>
        <end position="20"/>
    </location>
</feature>
<proteinExistence type="predicted"/>
<dbReference type="AlphaFoldDB" id="A0A0X8P4H8"/>